<organism evidence="3 4">
    <name type="scientific">Microseira wollei NIES-4236</name>
    <dbReference type="NCBI Taxonomy" id="2530354"/>
    <lineage>
        <taxon>Bacteria</taxon>
        <taxon>Bacillati</taxon>
        <taxon>Cyanobacteriota</taxon>
        <taxon>Cyanophyceae</taxon>
        <taxon>Oscillatoriophycideae</taxon>
        <taxon>Aerosakkonematales</taxon>
        <taxon>Aerosakkonemataceae</taxon>
        <taxon>Microseira</taxon>
    </lineage>
</organism>
<dbReference type="Gene3D" id="3.10.50.40">
    <property type="match status" value="1"/>
</dbReference>
<dbReference type="Proteomes" id="UP001050975">
    <property type="component" value="Unassembled WGS sequence"/>
</dbReference>
<sequence>MYEVVLDDEDLARELFYAVKEGEMSFHDVARQYIQDVELRRKGGYQGIVRRKDLKAEISAAVFAAKPPQLIKPIVTAKGVHLIWVEEIVQSELDEKLRLKIITNLFYGSLKHQIEQIEVIKKLK</sequence>
<accession>A0AAV3X6D3</accession>
<gene>
    <name evidence="3" type="ORF">MiSe_08790</name>
</gene>
<dbReference type="AlphaFoldDB" id="A0AAV3X6D3"/>
<keyword evidence="4" id="KW-1185">Reference proteome</keyword>
<evidence type="ECO:0000259" key="2">
    <source>
        <dbReference type="PROSITE" id="PS50198"/>
    </source>
</evidence>
<dbReference type="EMBL" id="BLAY01000009">
    <property type="protein sequence ID" value="GET36131.1"/>
    <property type="molecule type" value="Genomic_DNA"/>
</dbReference>
<keyword evidence="1 3" id="KW-0413">Isomerase</keyword>
<dbReference type="GO" id="GO:0003755">
    <property type="term" value="F:peptidyl-prolyl cis-trans isomerase activity"/>
    <property type="evidence" value="ECO:0007669"/>
    <property type="project" value="UniProtKB-KW"/>
</dbReference>
<evidence type="ECO:0000256" key="1">
    <source>
        <dbReference type="PROSITE-ProRule" id="PRU00278"/>
    </source>
</evidence>
<keyword evidence="1" id="KW-0697">Rotamase</keyword>
<comment type="caution">
    <text evidence="3">The sequence shown here is derived from an EMBL/GenBank/DDBJ whole genome shotgun (WGS) entry which is preliminary data.</text>
</comment>
<evidence type="ECO:0000313" key="3">
    <source>
        <dbReference type="EMBL" id="GET36131.1"/>
    </source>
</evidence>
<reference evidence="3" key="1">
    <citation type="submission" date="2019-10" db="EMBL/GenBank/DDBJ databases">
        <title>Draft genome sequece of Microseira wollei NIES-4236.</title>
        <authorList>
            <person name="Yamaguchi H."/>
            <person name="Suzuki S."/>
            <person name="Kawachi M."/>
        </authorList>
    </citation>
    <scope>NUCLEOTIDE SEQUENCE</scope>
    <source>
        <strain evidence="3">NIES-4236</strain>
    </source>
</reference>
<dbReference type="PROSITE" id="PS50198">
    <property type="entry name" value="PPIC_PPIASE_2"/>
    <property type="match status" value="1"/>
</dbReference>
<protein>
    <submittedName>
        <fullName evidence="3">PpiC-type peptidyl-prolyl cis-trans isomerase</fullName>
    </submittedName>
</protein>
<dbReference type="Pfam" id="PF00639">
    <property type="entry name" value="Rotamase"/>
    <property type="match status" value="1"/>
</dbReference>
<feature type="domain" description="PpiC" evidence="2">
    <location>
        <begin position="1"/>
        <end position="87"/>
    </location>
</feature>
<proteinExistence type="predicted"/>
<dbReference type="InterPro" id="IPR000297">
    <property type="entry name" value="PPIase_PpiC"/>
</dbReference>
<evidence type="ECO:0000313" key="4">
    <source>
        <dbReference type="Proteomes" id="UP001050975"/>
    </source>
</evidence>
<name>A0AAV3X6D3_9CYAN</name>
<dbReference type="SUPFAM" id="SSF54534">
    <property type="entry name" value="FKBP-like"/>
    <property type="match status" value="1"/>
</dbReference>
<dbReference type="InterPro" id="IPR046357">
    <property type="entry name" value="PPIase_dom_sf"/>
</dbReference>